<dbReference type="GO" id="GO:0005576">
    <property type="term" value="C:extracellular region"/>
    <property type="evidence" value="ECO:0007669"/>
    <property type="project" value="TreeGrafter"/>
</dbReference>
<dbReference type="EMBL" id="MCFH01000010">
    <property type="protein sequence ID" value="ORX54908.1"/>
    <property type="molecule type" value="Genomic_DNA"/>
</dbReference>
<dbReference type="Gene3D" id="3.20.20.80">
    <property type="entry name" value="Glycosidases"/>
    <property type="match status" value="1"/>
</dbReference>
<sequence length="432" mass="49015">MKILNIFFLVGITIISSYAMKDIPSKELVKNLKVGWSLGNTLDAHCLENLDYSEDQLASETCWGNVKTTPELYSKLNELGFNVFRIPTTWTGHFGEAPEYKINEEWMKRVHEVVDYAINTGSYAILNVHHENWNYAFSDNVENAKIIINALWTQIANEFIDYDEHLIFEGLNEPRKVGTDVEWNGGDKEGWDAVNEMNAEFIKTVRATGSNNSLRHLMIPTYAATVNGGAITNFLFPSDDNKLIVSLHAYTPYNFALNTGEGATDKFENTKEIDSLMNTINTSFIKKDIPVILGEFGAMNRDNESERARWIKYYVKQAAALGIPCVLWDNGLFEGEGELFGIIDRSSLEVVYPVLLKGLMLGLEEANTDISSKDEQNINYNSCKTNDFLCKAKMAEKCYDEVFKCWLDKKKANVCRKLNETCGKIWISNNKI</sequence>
<reference evidence="8 9" key="1">
    <citation type="submission" date="2016-08" db="EMBL/GenBank/DDBJ databases">
        <title>Genomes of anaerobic fungi encode conserved fungal cellulosomes for biomass hydrolysis.</title>
        <authorList>
            <consortium name="DOE Joint Genome Institute"/>
            <person name="Haitjema C.H."/>
            <person name="Gilmore S.P."/>
            <person name="Henske J.K."/>
            <person name="Solomon K.V."/>
            <person name="De Groot R."/>
            <person name="Kuo A."/>
            <person name="Mondo S.J."/>
            <person name="Salamov A.A."/>
            <person name="Labutti K."/>
            <person name="Zhao Z."/>
            <person name="Chiniquy J."/>
            <person name="Barry K."/>
            <person name="Brewer H.M."/>
            <person name="Purvine S.O."/>
            <person name="Wright A.T."/>
            <person name="Boxma B."/>
            <person name="Van Alen T."/>
            <person name="Hackstein J.H."/>
            <person name="Baker S.E."/>
            <person name="Grigoriev I.V."/>
            <person name="O'Malley M.A."/>
        </authorList>
    </citation>
    <scope>NUCLEOTIDE SEQUENCE [LARGE SCALE GENOMIC DNA]</scope>
    <source>
        <strain evidence="9">finn</strain>
    </source>
</reference>
<protein>
    <submittedName>
        <fullName evidence="8">Cellulase-domain-containing protein</fullName>
    </submittedName>
</protein>
<dbReference type="GO" id="GO:0009986">
    <property type="term" value="C:cell surface"/>
    <property type="evidence" value="ECO:0007669"/>
    <property type="project" value="TreeGrafter"/>
</dbReference>
<evidence type="ECO:0000256" key="5">
    <source>
        <dbReference type="RuleBase" id="RU361153"/>
    </source>
</evidence>
<keyword evidence="3 5" id="KW-0378">Hydrolase</keyword>
<dbReference type="PANTHER" id="PTHR31297">
    <property type="entry name" value="GLUCAN ENDO-1,6-BETA-GLUCOSIDASE B"/>
    <property type="match status" value="1"/>
</dbReference>
<evidence type="ECO:0000256" key="4">
    <source>
        <dbReference type="ARBA" id="ARBA00023295"/>
    </source>
</evidence>
<dbReference type="InterPro" id="IPR017853">
    <property type="entry name" value="GH"/>
</dbReference>
<keyword evidence="4 5" id="KW-0326">Glycosidase</keyword>
<evidence type="ECO:0000313" key="9">
    <source>
        <dbReference type="Proteomes" id="UP000193719"/>
    </source>
</evidence>
<accession>A0A1Y1VFU5</accession>
<dbReference type="GO" id="GO:0008422">
    <property type="term" value="F:beta-glucosidase activity"/>
    <property type="evidence" value="ECO:0007669"/>
    <property type="project" value="TreeGrafter"/>
</dbReference>
<name>A0A1Y1VFU5_9FUNG</name>
<dbReference type="Proteomes" id="UP000193719">
    <property type="component" value="Unassembled WGS sequence"/>
</dbReference>
<keyword evidence="9" id="KW-1185">Reference proteome</keyword>
<evidence type="ECO:0000256" key="6">
    <source>
        <dbReference type="SAM" id="SignalP"/>
    </source>
</evidence>
<dbReference type="SUPFAM" id="SSF51445">
    <property type="entry name" value="(Trans)glycosidases"/>
    <property type="match status" value="1"/>
</dbReference>
<keyword evidence="2 6" id="KW-0732">Signal</keyword>
<evidence type="ECO:0000256" key="2">
    <source>
        <dbReference type="ARBA" id="ARBA00022729"/>
    </source>
</evidence>
<evidence type="ECO:0000259" key="7">
    <source>
        <dbReference type="Pfam" id="PF00150"/>
    </source>
</evidence>
<dbReference type="InterPro" id="IPR018087">
    <property type="entry name" value="Glyco_hydro_5_CS"/>
</dbReference>
<comment type="similarity">
    <text evidence="1 5">Belongs to the glycosyl hydrolase 5 (cellulase A) family.</text>
</comment>
<feature type="domain" description="Glycoside hydrolase family 5" evidence="7">
    <location>
        <begin position="58"/>
        <end position="331"/>
    </location>
</feature>
<dbReference type="STRING" id="1754191.A0A1Y1VFU5"/>
<comment type="caution">
    <text evidence="8">The sequence shown here is derived from an EMBL/GenBank/DDBJ whole genome shotgun (WGS) entry which is preliminary data.</text>
</comment>
<organism evidence="8 9">
    <name type="scientific">Piromyces finnis</name>
    <dbReference type="NCBI Taxonomy" id="1754191"/>
    <lineage>
        <taxon>Eukaryota</taxon>
        <taxon>Fungi</taxon>
        <taxon>Fungi incertae sedis</taxon>
        <taxon>Chytridiomycota</taxon>
        <taxon>Chytridiomycota incertae sedis</taxon>
        <taxon>Neocallimastigomycetes</taxon>
        <taxon>Neocallimastigales</taxon>
        <taxon>Neocallimastigaceae</taxon>
        <taxon>Piromyces</taxon>
    </lineage>
</organism>
<reference evidence="8 9" key="2">
    <citation type="submission" date="2016-08" db="EMBL/GenBank/DDBJ databases">
        <title>Pervasive Adenine N6-methylation of Active Genes in Fungi.</title>
        <authorList>
            <consortium name="DOE Joint Genome Institute"/>
            <person name="Mondo S.J."/>
            <person name="Dannebaum R.O."/>
            <person name="Kuo R.C."/>
            <person name="Labutti K."/>
            <person name="Haridas S."/>
            <person name="Kuo A."/>
            <person name="Salamov A."/>
            <person name="Ahrendt S.R."/>
            <person name="Lipzen A."/>
            <person name="Sullivan W."/>
            <person name="Andreopoulos W.B."/>
            <person name="Clum A."/>
            <person name="Lindquist E."/>
            <person name="Daum C."/>
            <person name="Ramamoorthy G.K."/>
            <person name="Gryganskyi A."/>
            <person name="Culley D."/>
            <person name="Magnuson J.K."/>
            <person name="James T.Y."/>
            <person name="O'Malley M.A."/>
            <person name="Stajich J.E."/>
            <person name="Spatafora J.W."/>
            <person name="Visel A."/>
            <person name="Grigoriev I.V."/>
        </authorList>
    </citation>
    <scope>NUCLEOTIDE SEQUENCE [LARGE SCALE GENOMIC DNA]</scope>
    <source>
        <strain evidence="9">finn</strain>
    </source>
</reference>
<dbReference type="Pfam" id="PF00150">
    <property type="entry name" value="Cellulase"/>
    <property type="match status" value="1"/>
</dbReference>
<evidence type="ECO:0000256" key="3">
    <source>
        <dbReference type="ARBA" id="ARBA00022801"/>
    </source>
</evidence>
<gene>
    <name evidence="8" type="ORF">BCR36DRAFT_410706</name>
</gene>
<evidence type="ECO:0000313" key="8">
    <source>
        <dbReference type="EMBL" id="ORX54908.1"/>
    </source>
</evidence>
<dbReference type="GO" id="GO:0009251">
    <property type="term" value="P:glucan catabolic process"/>
    <property type="evidence" value="ECO:0007669"/>
    <property type="project" value="TreeGrafter"/>
</dbReference>
<dbReference type="AlphaFoldDB" id="A0A1Y1VFU5"/>
<dbReference type="PANTHER" id="PTHR31297:SF17">
    <property type="entry name" value="ENDOGLUCANASE"/>
    <property type="match status" value="1"/>
</dbReference>
<feature type="chain" id="PRO_5013208790" evidence="6">
    <location>
        <begin position="20"/>
        <end position="432"/>
    </location>
</feature>
<feature type="signal peptide" evidence="6">
    <location>
        <begin position="1"/>
        <end position="19"/>
    </location>
</feature>
<dbReference type="OrthoDB" id="2121421at2759"/>
<dbReference type="InterPro" id="IPR001547">
    <property type="entry name" value="Glyco_hydro_5"/>
</dbReference>
<proteinExistence type="inferred from homology"/>
<dbReference type="PROSITE" id="PS00659">
    <property type="entry name" value="GLYCOSYL_HYDROL_F5"/>
    <property type="match status" value="1"/>
</dbReference>
<dbReference type="InterPro" id="IPR050386">
    <property type="entry name" value="Glycosyl_hydrolase_5"/>
</dbReference>
<evidence type="ECO:0000256" key="1">
    <source>
        <dbReference type="ARBA" id="ARBA00005641"/>
    </source>
</evidence>